<protein>
    <recommendedName>
        <fullName evidence="3">Retrotransposon gag domain-containing protein</fullName>
    </recommendedName>
</protein>
<evidence type="ECO:0000313" key="1">
    <source>
        <dbReference type="EMBL" id="KAJ1198520.1"/>
    </source>
</evidence>
<reference evidence="1" key="1">
    <citation type="journal article" date="2022" name="bioRxiv">
        <title>Sequencing and chromosome-scale assembly of the giantPleurodeles waltlgenome.</title>
        <authorList>
            <person name="Brown T."/>
            <person name="Elewa A."/>
            <person name="Iarovenko S."/>
            <person name="Subramanian E."/>
            <person name="Araus A.J."/>
            <person name="Petzold A."/>
            <person name="Susuki M."/>
            <person name="Suzuki K.-i.T."/>
            <person name="Hayashi T."/>
            <person name="Toyoda A."/>
            <person name="Oliveira C."/>
            <person name="Osipova E."/>
            <person name="Leigh N.D."/>
            <person name="Simon A."/>
            <person name="Yun M.H."/>
        </authorList>
    </citation>
    <scope>NUCLEOTIDE SEQUENCE</scope>
    <source>
        <strain evidence="1">20211129_DDA</strain>
        <tissue evidence="1">Liver</tissue>
    </source>
</reference>
<name>A0AAV7VDH9_PLEWA</name>
<dbReference type="EMBL" id="JANPWB010000003">
    <property type="protein sequence ID" value="KAJ1198520.1"/>
    <property type="molecule type" value="Genomic_DNA"/>
</dbReference>
<proteinExistence type="predicted"/>
<sequence length="151" mass="17503">MGDCQPTNVFDMSIQMLDTQFTPKNNLVLQRHKFFSRVQRGDEDIASYVASLRGLALSCDFDQLLDSLIRDQLVRCAYDKKIREKLLMKDPNLEEAIQIAKRMENTAIWLQEIEGVTKEMKQGIVAEVKKKEERELRKSGTNLQGILKERK</sequence>
<dbReference type="AlphaFoldDB" id="A0AAV7VDH9"/>
<gene>
    <name evidence="1" type="ORF">NDU88_002360</name>
</gene>
<organism evidence="1 2">
    <name type="scientific">Pleurodeles waltl</name>
    <name type="common">Iberian ribbed newt</name>
    <dbReference type="NCBI Taxonomy" id="8319"/>
    <lineage>
        <taxon>Eukaryota</taxon>
        <taxon>Metazoa</taxon>
        <taxon>Chordata</taxon>
        <taxon>Craniata</taxon>
        <taxon>Vertebrata</taxon>
        <taxon>Euteleostomi</taxon>
        <taxon>Amphibia</taxon>
        <taxon>Batrachia</taxon>
        <taxon>Caudata</taxon>
        <taxon>Salamandroidea</taxon>
        <taxon>Salamandridae</taxon>
        <taxon>Pleurodelinae</taxon>
        <taxon>Pleurodeles</taxon>
    </lineage>
</organism>
<accession>A0AAV7VDH9</accession>
<dbReference type="Proteomes" id="UP001066276">
    <property type="component" value="Chromosome 2_1"/>
</dbReference>
<dbReference type="PANTHER" id="PTHR33198">
    <property type="entry name" value="ANK_REP_REGION DOMAIN-CONTAINING PROTEIN-RELATED"/>
    <property type="match status" value="1"/>
</dbReference>
<evidence type="ECO:0008006" key="3">
    <source>
        <dbReference type="Google" id="ProtNLM"/>
    </source>
</evidence>
<comment type="caution">
    <text evidence="1">The sequence shown here is derived from an EMBL/GenBank/DDBJ whole genome shotgun (WGS) entry which is preliminary data.</text>
</comment>
<evidence type="ECO:0000313" key="2">
    <source>
        <dbReference type="Proteomes" id="UP001066276"/>
    </source>
</evidence>
<keyword evidence="2" id="KW-1185">Reference proteome</keyword>